<reference evidence="2" key="1">
    <citation type="submission" date="2021-01" db="EMBL/GenBank/DDBJ databases">
        <title>Phytophthora aleatoria, a newly-described species from Pinus radiata is distinct from Phytophthora cactorum isolates based on comparative genomics.</title>
        <authorList>
            <person name="Mcdougal R."/>
            <person name="Panda P."/>
            <person name="Williams N."/>
            <person name="Studholme D.J."/>
        </authorList>
    </citation>
    <scope>NUCLEOTIDE SEQUENCE</scope>
    <source>
        <strain evidence="2">NZFS 4037</strain>
    </source>
</reference>
<protein>
    <submittedName>
        <fullName evidence="2">Uncharacterized protein</fullName>
    </submittedName>
</protein>
<proteinExistence type="predicted"/>
<evidence type="ECO:0000256" key="1">
    <source>
        <dbReference type="SAM" id="MobiDB-lite"/>
    </source>
</evidence>
<keyword evidence="3" id="KW-1185">Reference proteome</keyword>
<evidence type="ECO:0000313" key="3">
    <source>
        <dbReference type="Proteomes" id="UP000709295"/>
    </source>
</evidence>
<dbReference type="AlphaFoldDB" id="A0A8J5IZQ2"/>
<evidence type="ECO:0000313" key="2">
    <source>
        <dbReference type="EMBL" id="KAG6969105.1"/>
    </source>
</evidence>
<accession>A0A8J5IZQ2</accession>
<comment type="caution">
    <text evidence="2">The sequence shown here is derived from an EMBL/GenBank/DDBJ whole genome shotgun (WGS) entry which is preliminary data.</text>
</comment>
<sequence>MFLRQVVHEITHDMSGNSLIQRRFELFYYILTGSLIAPIENATVTAYAQTQPPLAEDNTPTPGNRDADNDVPPLPLQRKLLTSVSEDTTPGSIGKLIRLMNTRHLLAYLLVVVLRCTFDSRRRL</sequence>
<feature type="compositionally biased region" description="Polar residues" evidence="1">
    <location>
        <begin position="48"/>
        <end position="62"/>
    </location>
</feature>
<organism evidence="2 3">
    <name type="scientific">Phytophthora aleatoria</name>
    <dbReference type="NCBI Taxonomy" id="2496075"/>
    <lineage>
        <taxon>Eukaryota</taxon>
        <taxon>Sar</taxon>
        <taxon>Stramenopiles</taxon>
        <taxon>Oomycota</taxon>
        <taxon>Peronosporomycetes</taxon>
        <taxon>Peronosporales</taxon>
        <taxon>Peronosporaceae</taxon>
        <taxon>Phytophthora</taxon>
    </lineage>
</organism>
<dbReference type="EMBL" id="JAENGY010000218">
    <property type="protein sequence ID" value="KAG6969105.1"/>
    <property type="molecule type" value="Genomic_DNA"/>
</dbReference>
<feature type="region of interest" description="Disordered" evidence="1">
    <location>
        <begin position="48"/>
        <end position="74"/>
    </location>
</feature>
<dbReference type="Proteomes" id="UP000709295">
    <property type="component" value="Unassembled WGS sequence"/>
</dbReference>
<name>A0A8J5IZQ2_9STRA</name>
<gene>
    <name evidence="2" type="ORF">JG688_00005467</name>
</gene>